<reference evidence="4" key="1">
    <citation type="thesis" date="2021" institute="BYU ScholarsArchive" country="Provo, UT, USA">
        <title>Applications of and Algorithms for Genome Assembly and Genomic Analyses with an Emphasis on Marine Teleosts.</title>
        <authorList>
            <person name="Pickett B.D."/>
        </authorList>
    </citation>
    <scope>NUCLEOTIDE SEQUENCE</scope>
    <source>
        <strain evidence="4">HI-2016</strain>
    </source>
</reference>
<organism evidence="4 5">
    <name type="scientific">Albula glossodonta</name>
    <name type="common">roundjaw bonefish</name>
    <dbReference type="NCBI Taxonomy" id="121402"/>
    <lineage>
        <taxon>Eukaryota</taxon>
        <taxon>Metazoa</taxon>
        <taxon>Chordata</taxon>
        <taxon>Craniata</taxon>
        <taxon>Vertebrata</taxon>
        <taxon>Euteleostomi</taxon>
        <taxon>Actinopterygii</taxon>
        <taxon>Neopterygii</taxon>
        <taxon>Teleostei</taxon>
        <taxon>Albuliformes</taxon>
        <taxon>Albulidae</taxon>
        <taxon>Albula</taxon>
    </lineage>
</organism>
<comment type="caution">
    <text evidence="4">The sequence shown here is derived from an EMBL/GenBank/DDBJ whole genome shotgun (WGS) entry which is preliminary data.</text>
</comment>
<dbReference type="InterPro" id="IPR053049">
    <property type="entry name" value="TSC22_domain_protein_2"/>
</dbReference>
<evidence type="ECO:0000256" key="2">
    <source>
        <dbReference type="SAM" id="Coils"/>
    </source>
</evidence>
<accession>A0A8T2PE21</accession>
<dbReference type="GO" id="GO:0006357">
    <property type="term" value="P:regulation of transcription by RNA polymerase II"/>
    <property type="evidence" value="ECO:0007669"/>
    <property type="project" value="InterPro"/>
</dbReference>
<dbReference type="InterPro" id="IPR000580">
    <property type="entry name" value="TSC22/Bun"/>
</dbReference>
<evidence type="ECO:0000313" key="5">
    <source>
        <dbReference type="Proteomes" id="UP000824540"/>
    </source>
</evidence>
<comment type="similarity">
    <text evidence="1">Belongs to the TSC-22/Dip/Bun family.</text>
</comment>
<protein>
    <recommendedName>
        <fullName evidence="6">TSC22 domain family, member 4</fullName>
    </recommendedName>
</protein>
<dbReference type="PANTHER" id="PTHR46894">
    <property type="entry name" value="TSC22 DOMAIN FAMILY PROTEIN 2"/>
    <property type="match status" value="1"/>
</dbReference>
<feature type="compositionally biased region" description="Basic and acidic residues" evidence="3">
    <location>
        <begin position="285"/>
        <end position="299"/>
    </location>
</feature>
<feature type="coiled-coil region" evidence="2">
    <location>
        <begin position="430"/>
        <end position="464"/>
    </location>
</feature>
<dbReference type="Proteomes" id="UP000824540">
    <property type="component" value="Unassembled WGS sequence"/>
</dbReference>
<dbReference type="EMBL" id="JAFBMS010000006">
    <property type="protein sequence ID" value="KAG9351583.1"/>
    <property type="molecule type" value="Genomic_DNA"/>
</dbReference>
<dbReference type="AlphaFoldDB" id="A0A8T2PE21"/>
<evidence type="ECO:0000256" key="3">
    <source>
        <dbReference type="SAM" id="MobiDB-lite"/>
    </source>
</evidence>
<evidence type="ECO:0008006" key="6">
    <source>
        <dbReference type="Google" id="ProtNLM"/>
    </source>
</evidence>
<evidence type="ECO:0000256" key="1">
    <source>
        <dbReference type="ARBA" id="ARBA00007908"/>
    </source>
</evidence>
<dbReference type="PROSITE" id="PS01289">
    <property type="entry name" value="TSC22"/>
    <property type="match status" value="1"/>
</dbReference>
<feature type="region of interest" description="Disordered" evidence="3">
    <location>
        <begin position="1"/>
        <end position="68"/>
    </location>
</feature>
<keyword evidence="5" id="KW-1185">Reference proteome</keyword>
<name>A0A8T2PE21_9TELE</name>
<dbReference type="OrthoDB" id="8961796at2759"/>
<gene>
    <name evidence="4" type="ORF">JZ751_022834</name>
</gene>
<feature type="region of interest" description="Disordered" evidence="3">
    <location>
        <begin position="256"/>
        <end position="299"/>
    </location>
</feature>
<keyword evidence="2" id="KW-0175">Coiled coil</keyword>
<sequence length="468" mass="49985">MTDKKRGSFQITSVTLDFDRASAESSQKAAFPDSDGPRQQQPIGNPPATGGQGRAHSPSCNSELPSACPGTGGNKRGVLVVAEPVDSLVPPTFLLPSSSGSFAAGKGGEGEACCVGSALLDLSRTALHSSSSSQPGTPLSIRKQFSLDQGGAQCWLPGPTPQSPSRFRVVRLGQGLGEPYCRGRWTCIDFLDRDGLDKLGLRRVMENMRHTHSLDLVDMTGLGISGGEGAVLAPSAHIHTLNSGCLDNSQGTLGILASDTGSGEGTSGKSSFQVEEEPDSPAGEHPAEHPPRDSPLHTDQFRLKPEDVLCPPLMSNIPCSISRQHQQGSFPFLSASRHLLLSRRSGHSTPALHLDLNIKPESLATPLNQERGLHHSVASDHSSSALSLAQSMFGVGGAFDLDSESGSSKSMMAIDSKIEQAMDLVKTHLMLAVREEVELLREQIAELTERNTQLERENYFLRSMKERE</sequence>
<proteinExistence type="inferred from homology"/>
<dbReference type="Gene3D" id="1.20.5.490">
    <property type="entry name" value="Single helix bin"/>
    <property type="match status" value="1"/>
</dbReference>
<dbReference type="Pfam" id="PF01166">
    <property type="entry name" value="TSC22"/>
    <property type="match status" value="1"/>
</dbReference>
<evidence type="ECO:0000313" key="4">
    <source>
        <dbReference type="EMBL" id="KAG9351583.1"/>
    </source>
</evidence>
<dbReference type="SUPFAM" id="SSF58026">
    <property type="entry name" value="Delta-sleep-inducing peptide immunoreactive peptide"/>
    <property type="match status" value="1"/>
</dbReference>
<dbReference type="InterPro" id="IPR047862">
    <property type="entry name" value="TSC22/BUN_CS"/>
</dbReference>
<dbReference type="PANTHER" id="PTHR46894:SF2">
    <property type="entry name" value="TSC22 DOMAIN FAMILY MEMBER 4"/>
    <property type="match status" value="1"/>
</dbReference>